<dbReference type="InterPro" id="IPR011330">
    <property type="entry name" value="Glyco_hydro/deAcase_b/a-brl"/>
</dbReference>
<evidence type="ECO:0000259" key="1">
    <source>
        <dbReference type="Pfam" id="PF01074"/>
    </source>
</evidence>
<evidence type="ECO:0000313" key="2">
    <source>
        <dbReference type="Proteomes" id="UP000887540"/>
    </source>
</evidence>
<protein>
    <submittedName>
        <fullName evidence="3">Glycoside hydrolase family 38 N-terminal domain-containing protein</fullName>
    </submittedName>
</protein>
<evidence type="ECO:0000313" key="3">
    <source>
        <dbReference type="WBParaSite" id="ACRNAN_scaffold3610.g25546.t1"/>
    </source>
</evidence>
<reference evidence="3" key="1">
    <citation type="submission" date="2022-11" db="UniProtKB">
        <authorList>
            <consortium name="WormBaseParasite"/>
        </authorList>
    </citation>
    <scope>IDENTIFICATION</scope>
</reference>
<dbReference type="GO" id="GO:0005764">
    <property type="term" value="C:lysosome"/>
    <property type="evidence" value="ECO:0007669"/>
    <property type="project" value="TreeGrafter"/>
</dbReference>
<dbReference type="InterPro" id="IPR050843">
    <property type="entry name" value="Glycosyl_Hydrlase_38"/>
</dbReference>
<dbReference type="SUPFAM" id="SSF88713">
    <property type="entry name" value="Glycoside hydrolase/deacetylase"/>
    <property type="match status" value="1"/>
</dbReference>
<dbReference type="PANTHER" id="PTHR11607:SF3">
    <property type="entry name" value="LYSOSOMAL ALPHA-MANNOSIDASE"/>
    <property type="match status" value="1"/>
</dbReference>
<organism evidence="2 3">
    <name type="scientific">Acrobeloides nanus</name>
    <dbReference type="NCBI Taxonomy" id="290746"/>
    <lineage>
        <taxon>Eukaryota</taxon>
        <taxon>Metazoa</taxon>
        <taxon>Ecdysozoa</taxon>
        <taxon>Nematoda</taxon>
        <taxon>Chromadorea</taxon>
        <taxon>Rhabditida</taxon>
        <taxon>Tylenchina</taxon>
        <taxon>Cephalobomorpha</taxon>
        <taxon>Cephaloboidea</taxon>
        <taxon>Cephalobidae</taxon>
        <taxon>Acrobeloides</taxon>
    </lineage>
</organism>
<name>A0A914DQH2_9BILA</name>
<sequence length="87" mass="9956">MDEYGEYGYTTIKNLVLSGRLELIGGGWVMADEATTHYIELIDMYSLSLTFLNQTFGKCGHPKVGWQIDPFGHSKEHANLLRMRILY</sequence>
<dbReference type="Proteomes" id="UP000887540">
    <property type="component" value="Unplaced"/>
</dbReference>
<dbReference type="GO" id="GO:0004559">
    <property type="term" value="F:alpha-mannosidase activity"/>
    <property type="evidence" value="ECO:0007669"/>
    <property type="project" value="InterPro"/>
</dbReference>
<proteinExistence type="predicted"/>
<dbReference type="InterPro" id="IPR000602">
    <property type="entry name" value="Glyco_hydro_38_N"/>
</dbReference>
<dbReference type="WBParaSite" id="ACRNAN_scaffold3610.g25546.t1">
    <property type="protein sequence ID" value="ACRNAN_scaffold3610.g25546.t1"/>
    <property type="gene ID" value="ACRNAN_scaffold3610.g25546"/>
</dbReference>
<dbReference type="InterPro" id="IPR027291">
    <property type="entry name" value="Glyco_hydro_38_N_sf"/>
</dbReference>
<keyword evidence="2" id="KW-1185">Reference proteome</keyword>
<accession>A0A914DQH2</accession>
<dbReference type="AlphaFoldDB" id="A0A914DQH2"/>
<dbReference type="Gene3D" id="3.20.110.10">
    <property type="entry name" value="Glycoside hydrolase 38, N terminal domain"/>
    <property type="match status" value="1"/>
</dbReference>
<dbReference type="Pfam" id="PF01074">
    <property type="entry name" value="Glyco_hydro_38N"/>
    <property type="match status" value="1"/>
</dbReference>
<dbReference type="GO" id="GO:0006013">
    <property type="term" value="P:mannose metabolic process"/>
    <property type="evidence" value="ECO:0007669"/>
    <property type="project" value="InterPro"/>
</dbReference>
<feature type="domain" description="Glycoside hydrolase family 38 N-terminal" evidence="1">
    <location>
        <begin position="10"/>
        <end position="82"/>
    </location>
</feature>
<dbReference type="PANTHER" id="PTHR11607">
    <property type="entry name" value="ALPHA-MANNOSIDASE"/>
    <property type="match status" value="1"/>
</dbReference>